<keyword evidence="4" id="KW-0378">Hydrolase</keyword>
<name>A0A3B3ST26_9TELE</name>
<dbReference type="PROSITE" id="PS51419">
    <property type="entry name" value="RAB"/>
    <property type="match status" value="1"/>
</dbReference>
<dbReference type="Proteomes" id="UP000261540">
    <property type="component" value="Unplaced"/>
</dbReference>
<dbReference type="PRINTS" id="PR00449">
    <property type="entry name" value="RASTRNSFRMNG"/>
</dbReference>
<dbReference type="Gene3D" id="3.40.50.300">
    <property type="entry name" value="P-loop containing nucleotide triphosphate hydrolases"/>
    <property type="match status" value="1"/>
</dbReference>
<dbReference type="AlphaFoldDB" id="A0A3B3ST26"/>
<evidence type="ECO:0000256" key="1">
    <source>
        <dbReference type="ARBA" id="ARBA00008344"/>
    </source>
</evidence>
<dbReference type="GO" id="GO:0003925">
    <property type="term" value="F:G protein activity"/>
    <property type="evidence" value="ECO:0007669"/>
    <property type="project" value="UniProtKB-EC"/>
</dbReference>
<dbReference type="CDD" id="cd04146">
    <property type="entry name" value="RERG_RasL11_like"/>
    <property type="match status" value="1"/>
</dbReference>
<dbReference type="InterPro" id="IPR027417">
    <property type="entry name" value="P-loop_NTPase"/>
</dbReference>
<proteinExistence type="inferred from homology"/>
<dbReference type="OrthoDB" id="18798at2759"/>
<dbReference type="SMART" id="SM00173">
    <property type="entry name" value="RAS"/>
    <property type="match status" value="1"/>
</dbReference>
<comment type="similarity">
    <text evidence="1">Belongs to the small GTPase superfamily. Ras family.</text>
</comment>
<dbReference type="STRING" id="1676925.ENSPKIP00000033859"/>
<accession>A0A3B3ST26</accession>
<dbReference type="SUPFAM" id="SSF52540">
    <property type="entry name" value="P-loop containing nucleoside triphosphate hydrolases"/>
    <property type="match status" value="1"/>
</dbReference>
<dbReference type="EC" id="3.6.5.2" evidence="2"/>
<dbReference type="Pfam" id="PF00071">
    <property type="entry name" value="Ras"/>
    <property type="match status" value="1"/>
</dbReference>
<reference evidence="8" key="2">
    <citation type="submission" date="2025-09" db="UniProtKB">
        <authorList>
            <consortium name="Ensembl"/>
        </authorList>
    </citation>
    <scope>IDENTIFICATION</scope>
</reference>
<reference evidence="8" key="1">
    <citation type="submission" date="2025-08" db="UniProtKB">
        <authorList>
            <consortium name="Ensembl"/>
        </authorList>
    </citation>
    <scope>IDENTIFICATION</scope>
</reference>
<feature type="region of interest" description="Disordered" evidence="7">
    <location>
        <begin position="61"/>
        <end position="81"/>
    </location>
</feature>
<keyword evidence="9" id="KW-1185">Reference proteome</keyword>
<evidence type="ECO:0000256" key="6">
    <source>
        <dbReference type="ARBA" id="ARBA00048098"/>
    </source>
</evidence>
<keyword evidence="5" id="KW-0342">GTP-binding</keyword>
<dbReference type="PANTHER" id="PTHR45704">
    <property type="entry name" value="RAS-LIKE FAMILY MEMBER 11"/>
    <property type="match status" value="1"/>
</dbReference>
<evidence type="ECO:0000256" key="3">
    <source>
        <dbReference type="ARBA" id="ARBA00022741"/>
    </source>
</evidence>
<dbReference type="KEGG" id="pki:111849692"/>
<dbReference type="SMART" id="SM00175">
    <property type="entry name" value="RAB"/>
    <property type="match status" value="1"/>
</dbReference>
<dbReference type="InterPro" id="IPR001806">
    <property type="entry name" value="Small_GTPase"/>
</dbReference>
<evidence type="ECO:0000256" key="4">
    <source>
        <dbReference type="ARBA" id="ARBA00022801"/>
    </source>
</evidence>
<dbReference type="InterPro" id="IPR005225">
    <property type="entry name" value="Small_GTP-bd"/>
</dbReference>
<evidence type="ECO:0000313" key="9">
    <source>
        <dbReference type="Proteomes" id="UP000261540"/>
    </source>
</evidence>
<dbReference type="GO" id="GO:0005525">
    <property type="term" value="F:GTP binding"/>
    <property type="evidence" value="ECO:0007669"/>
    <property type="project" value="UniProtKB-KW"/>
</dbReference>
<evidence type="ECO:0000256" key="2">
    <source>
        <dbReference type="ARBA" id="ARBA00011984"/>
    </source>
</evidence>
<feature type="compositionally biased region" description="Polar residues" evidence="7">
    <location>
        <begin position="71"/>
        <end position="80"/>
    </location>
</feature>
<evidence type="ECO:0000256" key="7">
    <source>
        <dbReference type="SAM" id="MobiDB-lite"/>
    </source>
</evidence>
<evidence type="ECO:0000256" key="5">
    <source>
        <dbReference type="ARBA" id="ARBA00023134"/>
    </source>
</evidence>
<dbReference type="GeneTree" id="ENSGT00940000167685"/>
<dbReference type="InterPro" id="IPR051065">
    <property type="entry name" value="Ras-related_GTPase"/>
</dbReference>
<keyword evidence="3" id="KW-0547">Nucleotide-binding</keyword>
<dbReference type="NCBIfam" id="TIGR00231">
    <property type="entry name" value="small_GTP"/>
    <property type="match status" value="1"/>
</dbReference>
<dbReference type="PROSITE" id="PS51421">
    <property type="entry name" value="RAS"/>
    <property type="match status" value="1"/>
</dbReference>
<evidence type="ECO:0000313" key="8">
    <source>
        <dbReference type="Ensembl" id="ENSPKIP00000033859.1"/>
    </source>
</evidence>
<organism evidence="8 9">
    <name type="scientific">Paramormyrops kingsleyae</name>
    <dbReference type="NCBI Taxonomy" id="1676925"/>
    <lineage>
        <taxon>Eukaryota</taxon>
        <taxon>Metazoa</taxon>
        <taxon>Chordata</taxon>
        <taxon>Craniata</taxon>
        <taxon>Vertebrata</taxon>
        <taxon>Euteleostomi</taxon>
        <taxon>Actinopterygii</taxon>
        <taxon>Neopterygii</taxon>
        <taxon>Teleostei</taxon>
        <taxon>Osteoglossocephala</taxon>
        <taxon>Osteoglossomorpha</taxon>
        <taxon>Osteoglossiformes</taxon>
        <taxon>Mormyridae</taxon>
        <taxon>Paramormyrops</taxon>
    </lineage>
</organism>
<protein>
    <recommendedName>
        <fullName evidence="2">small monomeric GTPase</fullName>
        <ecNumber evidence="2">3.6.5.2</ecNumber>
    </recommendedName>
</protein>
<dbReference type="Ensembl" id="ENSPKIT00000014755.1">
    <property type="protein sequence ID" value="ENSPKIP00000033859.1"/>
    <property type="gene ID" value="ENSPKIG00000013408.1"/>
</dbReference>
<sequence>MQRCKPQSVSALQQLSLCMCRFSFRSKTRRLVERTHLAVPNTDVWKGDLKGSCKHLKMNPKPAASPLATLQPHTSSSVRQSLIGDRGRELGGVRRGGDLWVALGSVLVQWEGRRKAAGVFFLSAPPAAERFSWAVQTLSLYSPQRVGAAADMNDIKLALLGSEGAGKSAILVRFLTKRFIGEYASNASSLYHKRFSIDGRQLNLEVFDPCSETVQSRCITEEPVEWADGFIVVYDISNRLSFLNAQSTLCQIKEARAGNCKCEVEVPVCLVGNKQDLCHARQVSEEEGRSLAQENKCFFQEVSAAEDHQEISNLFTKLIRSVMEYLKHRADRRRYSGSKSMAKLINNVFGKRRKSV</sequence>
<comment type="catalytic activity">
    <reaction evidence="6">
        <text>GTP + H2O = GDP + phosphate + H(+)</text>
        <dbReference type="Rhea" id="RHEA:19669"/>
        <dbReference type="ChEBI" id="CHEBI:15377"/>
        <dbReference type="ChEBI" id="CHEBI:15378"/>
        <dbReference type="ChEBI" id="CHEBI:37565"/>
        <dbReference type="ChEBI" id="CHEBI:43474"/>
        <dbReference type="ChEBI" id="CHEBI:58189"/>
        <dbReference type="EC" id="3.6.5.2"/>
    </reaction>
</comment>